<protein>
    <submittedName>
        <fullName evidence="2">BTB domain-containing protein</fullName>
    </submittedName>
</protein>
<accession>A0AC34FQJ1</accession>
<organism evidence="1 2">
    <name type="scientific">Panagrolaimus sp. ES5</name>
    <dbReference type="NCBI Taxonomy" id="591445"/>
    <lineage>
        <taxon>Eukaryota</taxon>
        <taxon>Metazoa</taxon>
        <taxon>Ecdysozoa</taxon>
        <taxon>Nematoda</taxon>
        <taxon>Chromadorea</taxon>
        <taxon>Rhabditida</taxon>
        <taxon>Tylenchina</taxon>
        <taxon>Panagrolaimomorpha</taxon>
        <taxon>Panagrolaimoidea</taxon>
        <taxon>Panagrolaimidae</taxon>
        <taxon>Panagrolaimus</taxon>
    </lineage>
</organism>
<dbReference type="Proteomes" id="UP000887579">
    <property type="component" value="Unplaced"/>
</dbReference>
<name>A0AC34FQJ1_9BILA</name>
<dbReference type="WBParaSite" id="ES5_v2.g19410.t1">
    <property type="protein sequence ID" value="ES5_v2.g19410.t1"/>
    <property type="gene ID" value="ES5_v2.g19410"/>
</dbReference>
<proteinExistence type="predicted"/>
<reference evidence="2" key="1">
    <citation type="submission" date="2022-11" db="UniProtKB">
        <authorList>
            <consortium name="WormBaseParasite"/>
        </authorList>
    </citation>
    <scope>IDENTIFICATION</scope>
</reference>
<sequence length="82" mass="9647">MCQSGLKEAKENKVKIEDFSFDIVEAAVKLCYHHSLVPHTSLEEKMQLLQFFDKYDIQQLKEDLETYLITVINEFTVHEPTK</sequence>
<evidence type="ECO:0000313" key="2">
    <source>
        <dbReference type="WBParaSite" id="ES5_v2.g19410.t1"/>
    </source>
</evidence>
<evidence type="ECO:0000313" key="1">
    <source>
        <dbReference type="Proteomes" id="UP000887579"/>
    </source>
</evidence>